<dbReference type="PANTHER" id="PTHR43798">
    <property type="entry name" value="MONOACYLGLYCEROL LIPASE"/>
    <property type="match status" value="1"/>
</dbReference>
<dbReference type="Proteomes" id="UP001258207">
    <property type="component" value="Chromosome"/>
</dbReference>
<sequence>MSDRLILLPGWGLGTDALEPLVAALQQLVEPVQVQIEPLPTPDAAGLAGWLDALDACLPDGAWLGGWSLGGMLAAELAARRGERCPGLLTLASNPCFVARADWPDAMPAETFEAFLAACEADPKTLLKRFASLCAQGAADPRGLSRRLAVAEPASTQTLVEGLHVLAELDTRAALQAFTGPQLHLFAGSDSLVPVGAVSALRKLVQEAQISVVEQASHGFILEDPHWIAGAIEAFVHE</sequence>
<dbReference type="Gene3D" id="3.40.50.1820">
    <property type="entry name" value="alpha/beta hydrolase"/>
    <property type="match status" value="1"/>
</dbReference>
<gene>
    <name evidence="2" type="ORF">RI108_19995</name>
</gene>
<protein>
    <submittedName>
        <fullName evidence="2">Alpha/beta fold hydrolase</fullName>
    </submittedName>
</protein>
<keyword evidence="2" id="KW-0378">Hydrolase</keyword>
<dbReference type="InterPro" id="IPR029058">
    <property type="entry name" value="AB_hydrolase_fold"/>
</dbReference>
<proteinExistence type="predicted"/>
<evidence type="ECO:0000313" key="2">
    <source>
        <dbReference type="EMBL" id="WNC09510.1"/>
    </source>
</evidence>
<name>A0AAJ6LZ89_9PSED</name>
<dbReference type="GO" id="GO:0016020">
    <property type="term" value="C:membrane"/>
    <property type="evidence" value="ECO:0007669"/>
    <property type="project" value="TreeGrafter"/>
</dbReference>
<dbReference type="PANTHER" id="PTHR43798:SF33">
    <property type="entry name" value="HYDROLASE, PUTATIVE (AFU_ORTHOLOGUE AFUA_2G14860)-RELATED"/>
    <property type="match status" value="1"/>
</dbReference>
<accession>A0AAJ6LZ89</accession>
<reference evidence="2" key="1">
    <citation type="submission" date="2023-09" db="EMBL/GenBank/DDBJ databases">
        <title>First report of Pseudomonas coleopterorum DJ13 causing leaf spot on Rhododendron pulchrum Sweet in China.</title>
        <authorList>
            <person name="Zhang Y."/>
        </authorList>
    </citation>
    <scope>NUCLEOTIDE SEQUENCE</scope>
    <source>
        <strain evidence="2">DJ13</strain>
    </source>
</reference>
<dbReference type="InterPro" id="IPR050266">
    <property type="entry name" value="AB_hydrolase_sf"/>
</dbReference>
<feature type="domain" description="AB hydrolase-1" evidence="1">
    <location>
        <begin position="47"/>
        <end position="225"/>
    </location>
</feature>
<dbReference type="AlphaFoldDB" id="A0AAJ6LZ89"/>
<dbReference type="EMBL" id="CP134081">
    <property type="protein sequence ID" value="WNC09510.1"/>
    <property type="molecule type" value="Genomic_DNA"/>
</dbReference>
<evidence type="ECO:0000313" key="3">
    <source>
        <dbReference type="Proteomes" id="UP001258207"/>
    </source>
</evidence>
<dbReference type="GO" id="GO:0016787">
    <property type="term" value="F:hydrolase activity"/>
    <property type="evidence" value="ECO:0007669"/>
    <property type="project" value="UniProtKB-KW"/>
</dbReference>
<dbReference type="SUPFAM" id="SSF53474">
    <property type="entry name" value="alpha/beta-Hydrolases"/>
    <property type="match status" value="1"/>
</dbReference>
<organism evidence="2 3">
    <name type="scientific">Pseudomonas coleopterorum</name>
    <dbReference type="NCBI Taxonomy" id="1605838"/>
    <lineage>
        <taxon>Bacteria</taxon>
        <taxon>Pseudomonadati</taxon>
        <taxon>Pseudomonadota</taxon>
        <taxon>Gammaproteobacteria</taxon>
        <taxon>Pseudomonadales</taxon>
        <taxon>Pseudomonadaceae</taxon>
        <taxon>Pseudomonas</taxon>
    </lineage>
</organism>
<dbReference type="InterPro" id="IPR000073">
    <property type="entry name" value="AB_hydrolase_1"/>
</dbReference>
<dbReference type="RefSeq" id="WP_310791854.1">
    <property type="nucleotide sequence ID" value="NZ_CP134081.1"/>
</dbReference>
<dbReference type="Pfam" id="PF00561">
    <property type="entry name" value="Abhydrolase_1"/>
    <property type="match status" value="1"/>
</dbReference>
<evidence type="ECO:0000259" key="1">
    <source>
        <dbReference type="Pfam" id="PF00561"/>
    </source>
</evidence>